<dbReference type="Pfam" id="PF20420">
    <property type="entry name" value="DUF6702"/>
    <property type="match status" value="1"/>
</dbReference>
<reference evidence="1 2" key="1">
    <citation type="submission" date="2024-09" db="EMBL/GenBank/DDBJ databases">
        <authorList>
            <person name="Sun Q."/>
            <person name="Mori K."/>
        </authorList>
    </citation>
    <scope>NUCLEOTIDE SEQUENCE [LARGE SCALE GENOMIC DNA]</scope>
    <source>
        <strain evidence="1 2">CECT 8286</strain>
    </source>
</reference>
<comment type="caution">
    <text evidence="1">The sequence shown here is derived from an EMBL/GenBank/DDBJ whole genome shotgun (WGS) entry which is preliminary data.</text>
</comment>
<dbReference type="EMBL" id="JBHMEZ010000032">
    <property type="protein sequence ID" value="MFB9055104.1"/>
    <property type="molecule type" value="Genomic_DNA"/>
</dbReference>
<dbReference type="InterPro" id="IPR046525">
    <property type="entry name" value="DUF6702"/>
</dbReference>
<dbReference type="Proteomes" id="UP001589605">
    <property type="component" value="Unassembled WGS sequence"/>
</dbReference>
<protein>
    <submittedName>
        <fullName evidence="1">DUF6702 family protein</fullName>
    </submittedName>
</protein>
<gene>
    <name evidence="1" type="ORF">ACFFVB_18640</name>
</gene>
<sequence>MKSLNYYFLIFLLPLLAFTTIHKYYVSITEVQYVKEKQSVQIITRIFIDDLETLMRQRYEESIILGGENESDKVDYYLEKYLKSKIQIQINGKETVLKFIGKEYDNDIAICYIEIPKVSTISEFEISNNVLNDVFEEQQNVVRLEISGKKKSFILTGRNDKGLLKLD</sequence>
<organism evidence="1 2">
    <name type="scientific">Formosa undariae</name>
    <dbReference type="NCBI Taxonomy" id="1325436"/>
    <lineage>
        <taxon>Bacteria</taxon>
        <taxon>Pseudomonadati</taxon>
        <taxon>Bacteroidota</taxon>
        <taxon>Flavobacteriia</taxon>
        <taxon>Flavobacteriales</taxon>
        <taxon>Flavobacteriaceae</taxon>
        <taxon>Formosa</taxon>
    </lineage>
</organism>
<evidence type="ECO:0000313" key="2">
    <source>
        <dbReference type="Proteomes" id="UP001589605"/>
    </source>
</evidence>
<dbReference type="RefSeq" id="WP_382384817.1">
    <property type="nucleotide sequence ID" value="NZ_JBHMEZ010000032.1"/>
</dbReference>
<name>A0ABV5F6L6_9FLAO</name>
<accession>A0ABV5F6L6</accession>
<keyword evidence="2" id="KW-1185">Reference proteome</keyword>
<proteinExistence type="predicted"/>
<evidence type="ECO:0000313" key="1">
    <source>
        <dbReference type="EMBL" id="MFB9055104.1"/>
    </source>
</evidence>